<gene>
    <name evidence="2" type="primary">PARPA_06607.1 scaffold 22734</name>
</gene>
<evidence type="ECO:0000313" key="3">
    <source>
        <dbReference type="Proteomes" id="UP000054107"/>
    </source>
</evidence>
<evidence type="ECO:0000313" key="2">
    <source>
        <dbReference type="EMBL" id="CEP12636.1"/>
    </source>
</evidence>
<keyword evidence="1" id="KW-0175">Coiled coil</keyword>
<dbReference type="OrthoDB" id="2260217at2759"/>
<dbReference type="InterPro" id="IPR036322">
    <property type="entry name" value="WD40_repeat_dom_sf"/>
</dbReference>
<proteinExistence type="predicted"/>
<organism evidence="2 3">
    <name type="scientific">Parasitella parasitica</name>
    <dbReference type="NCBI Taxonomy" id="35722"/>
    <lineage>
        <taxon>Eukaryota</taxon>
        <taxon>Fungi</taxon>
        <taxon>Fungi incertae sedis</taxon>
        <taxon>Mucoromycota</taxon>
        <taxon>Mucoromycotina</taxon>
        <taxon>Mucoromycetes</taxon>
        <taxon>Mucorales</taxon>
        <taxon>Mucorineae</taxon>
        <taxon>Mucoraceae</taxon>
        <taxon>Parasitella</taxon>
    </lineage>
</organism>
<protein>
    <submittedName>
        <fullName evidence="2">Uncharacterized protein</fullName>
    </submittedName>
</protein>
<dbReference type="SUPFAM" id="SSF50978">
    <property type="entry name" value="WD40 repeat-like"/>
    <property type="match status" value="1"/>
</dbReference>
<name>A0A0B7N2V6_9FUNG</name>
<dbReference type="EMBL" id="LN728061">
    <property type="protein sequence ID" value="CEP12636.1"/>
    <property type="molecule type" value="Genomic_DNA"/>
</dbReference>
<keyword evidence="3" id="KW-1185">Reference proteome</keyword>
<accession>A0A0B7N2V6</accession>
<dbReference type="Proteomes" id="UP000054107">
    <property type="component" value="Unassembled WGS sequence"/>
</dbReference>
<feature type="coiled-coil region" evidence="1">
    <location>
        <begin position="350"/>
        <end position="377"/>
    </location>
</feature>
<reference evidence="2 3" key="1">
    <citation type="submission" date="2014-09" db="EMBL/GenBank/DDBJ databases">
        <authorList>
            <person name="Ellenberger Sabrina"/>
        </authorList>
    </citation>
    <scope>NUCLEOTIDE SEQUENCE [LARGE SCALE GENOMIC DNA]</scope>
    <source>
        <strain evidence="2 3">CBS 412.66</strain>
    </source>
</reference>
<sequence length="741" mass="84975">MECLETEQLLSKTVHSENTKTSTIVGCQFHQISFAVSEQGQLLTVDCTLENLELDKHHLIDGVEQIVANCSKNQEECDFYLRTSTNTVYRLSIELINGHPRKRAKMDQKQMQPINLIPIASNVKHLLIHHGLVLISSKTVQRLKDGILQDTNDFYTADFDITSLQSVETMHSSFVDFFSLQKNFGLIYGTRDGAVNWRDFGAEQDTLLFRMEQDERVVYIDFIQASNIADTLIAVGEQGTIIVYMQADQGLEMKQFNIQSPVYAIDKVQSLRYVVSTGIGKVSLLDLNQSDKIETTRMLNISKVKHLRVLDNDIFETISEINDCIELKRIRYNKVPISIENDTAAMQQLIEETLQELAQEEAMVRSMEIKEKELSDKLASTNRTLYALRSINDRRELGLCNSFDSTGFEFSVRPITKSNSNENCSLNTQAYLRICIKSSRFLELEGWDLSIQIFPIDSMIGETRLISVIGFEPYYENGIERHVIWERDIELDLTKQRLPAKVSTTLIMAVDNKKELRFPVSEMIIDDIHFARPCSSHIKTSIERRGLDEISTRLMQSYQQQRLHDRTGKYPFARLLQQQQQTRHGLSHQKNVHIRYTVSSLSEEQYRSILPNILGEGHAGYVQDFFHGNAEQALFTMTSYHGCLVLITLSRVSPEMIDFGIQCTHPPALFKVESILLNRVHHLYTPDAKMIDSKALRPLETSILKLQQAYQQDDEDLELKETLDILCNLHNQEPIGCLTFI</sequence>
<evidence type="ECO:0000256" key="1">
    <source>
        <dbReference type="SAM" id="Coils"/>
    </source>
</evidence>
<dbReference type="AlphaFoldDB" id="A0A0B7N2V6"/>